<dbReference type="Pfam" id="PF13193">
    <property type="entry name" value="AMP-binding_C"/>
    <property type="match status" value="1"/>
</dbReference>
<dbReference type="PROSITE" id="PS00455">
    <property type="entry name" value="AMP_BINDING"/>
    <property type="match status" value="2"/>
</dbReference>
<dbReference type="InterPro" id="IPR009081">
    <property type="entry name" value="PP-bd_ACP"/>
</dbReference>
<dbReference type="NCBIfam" id="TIGR01733">
    <property type="entry name" value="AA-adenyl-dom"/>
    <property type="match status" value="1"/>
</dbReference>
<dbReference type="Gene3D" id="3.40.50.12780">
    <property type="entry name" value="N-terminal domain of ligase-like"/>
    <property type="match status" value="1"/>
</dbReference>
<protein>
    <submittedName>
        <fullName evidence="8">Non-ribosomal peptide synthetase</fullName>
    </submittedName>
</protein>
<feature type="region of interest" description="Disordered" evidence="6">
    <location>
        <begin position="1746"/>
        <end position="1771"/>
    </location>
</feature>
<dbReference type="InterPro" id="IPR020845">
    <property type="entry name" value="AMP-binding_CS"/>
</dbReference>
<dbReference type="InterPro" id="IPR020806">
    <property type="entry name" value="PKS_PP-bd"/>
</dbReference>
<keyword evidence="5" id="KW-0443">Lipid metabolism</keyword>
<evidence type="ECO:0000256" key="2">
    <source>
        <dbReference type="ARBA" id="ARBA00022450"/>
    </source>
</evidence>
<evidence type="ECO:0000259" key="7">
    <source>
        <dbReference type="PROSITE" id="PS50075"/>
    </source>
</evidence>
<evidence type="ECO:0000256" key="3">
    <source>
        <dbReference type="ARBA" id="ARBA00022553"/>
    </source>
</evidence>
<keyword evidence="4" id="KW-0276">Fatty acid metabolism</keyword>
<feature type="region of interest" description="Disordered" evidence="6">
    <location>
        <begin position="677"/>
        <end position="709"/>
    </location>
</feature>
<evidence type="ECO:0000313" key="9">
    <source>
        <dbReference type="Proteomes" id="UP001550850"/>
    </source>
</evidence>
<dbReference type="RefSeq" id="WP_159105550.1">
    <property type="nucleotide sequence ID" value="NZ_BEVZ01000002.1"/>
</dbReference>
<dbReference type="Gene3D" id="1.10.1200.10">
    <property type="entry name" value="ACP-like"/>
    <property type="match status" value="2"/>
</dbReference>
<dbReference type="PANTHER" id="PTHR45527">
    <property type="entry name" value="NONRIBOSOMAL PEPTIDE SYNTHETASE"/>
    <property type="match status" value="1"/>
</dbReference>
<evidence type="ECO:0000256" key="4">
    <source>
        <dbReference type="ARBA" id="ARBA00022832"/>
    </source>
</evidence>
<evidence type="ECO:0000256" key="1">
    <source>
        <dbReference type="ARBA" id="ARBA00001957"/>
    </source>
</evidence>
<dbReference type="SMART" id="SM00823">
    <property type="entry name" value="PKS_PP"/>
    <property type="match status" value="2"/>
</dbReference>
<feature type="domain" description="Carrier" evidence="7">
    <location>
        <begin position="1658"/>
        <end position="1733"/>
    </location>
</feature>
<sequence length="1771" mass="187226">MTEIRPTPGSWIDLLADTAARAPDRVAFRYLADGETPAGELTYAGLDAGARAVAARLQALGLAGREVVLLYPSGLDYVTAFFGCLYAGAVAVPAYPPTRQPRSLARIVGIVRDCGAGTVLTTTAFAAKLGSRMPAAAELRVVTTDDVPSDEAELWSRPGAGADTLAFIQYTSGSTSSPRGVLLTHGNLLSNAAVTQRLFRTGEDTRIVSWLPMYHDMGLIGSVLGTVHSGGSCVLMSPSAFAQRPGRWLEAISRFGATASGAPNFAYDLCVDRTGPEERALLDLGSWEVAFNGAEPLRPSTLRRFADAFAGSGFRAEAFTPCYGLAEATLLVTGKRWGTAAAVDGAPPSGGAPVVSSGIPADDVRVEIVDAATRRPADPGAVGEIWVGSPGAARGYLGHPELSEATFGATLDGTSGPRFLRTGDLGYLADGELHVVGRLKDLVIVRGRNHYPQDVEQTVELSHEAFRPGGGAVFSVTVGATEHLALVHEIDRGFEGDLAEVVTAARAAVAAEHRVRPHTVVLIRAGSLPRTSSGKVQRGACRAELLAGSLKVLLADHDDDRAPDTGHAEAPGRPDTGPADPGAPVAVPPDVTAPTGSGAAADAGEEARILGFLREQVALILRREDVVPDRPLLELGLDSLGTVDLQHRIAGELGLAVDLEEELTSTLTELAASLAARPRVTAGQSRPSRADGPAATGDRSPTPAQQAQWLGHRLAPDSTAQVIAAAVAVRGALDADALHRALDAAAARHPGLRTTFHATAEGPVARVHEQLRPEFARHDATTTDPASLDRELARAAYRPFDLEHGPLLRAAVFTLAEDDHRLVLAVHHAAADLWSLEVLLADLDRLYPAALAGRALDAGVVDEAPRTPEGAECERLLEYWKGQLAGAPTLLPLPADLPRTDRRRLRGAAEPFRLGPRTTARITALAAARGTTRYTVLLAAYQVLLARLTGRRDLLVATPVHGRAGPRQAASVALYADMIPLRGRIRDDEDFAALLRRTHETVRSGIAHAGLGISSIAGQLAPERAPGRPALAQAVFTLHRPVGRHGALLAACALGLPGPGGALGELALEPVPFTPPAGQFETGVTLAEIDGELHGALHYDTDLFLPGTARDWADRFVALLEQVTADPATPQADLLGDRPAPAPAPAAEEPRRLRPVHEMFAERAAVAPHRTAVVWEGGELTYRELDVRANRLAHRLIAEGVGPESMVGICLPRSPELVVAVLAVAKAGGAYVPLDPAHPAERIRHVLDDTAPRVLVSTATAATRLPAFDAALVDLDAEADALAGMPEDDPGVPGDLDRLAYVIHTSGSSGRPKGVLVPCRGVANLFAGGDFRFDHTDVWTLFHSYTFDFSVWELWGPLVHGGRLVVVPTEATLSPPAFWDLVKERRVTVLNQTPAVFAELTAAAPERLAGLDLRHVVFGGEKLEAGQLAVWRAHGDPATRLVNMYGITEITVHATYGPLTGHDPDAQPPLGGPLPGCDLHLLDEEGRPVGTGEPGEICVGGHGVARGYLGRPALTAERFVPHPHRPGQRLYRSGDLGRLGPDGTLEYLGRADDQVKIRGHRIEPGEITAVLRTHPGLRDACVLADRDARGQVRLTGYVVPDGPRVPVADLRSHLRDRLPEYLVPGAFRSLEALPLTGNGKIDRRALLALDVGPARGDAPATPTELEVGRMVDELIGATGTGRDDDLFALGWHSLLMARLSLRVEERFGVRIPLQELFTAPTVARIAAAADEALARRAAPAAPAGGIARADRSRYAAPASPSGRLRLPDSFR</sequence>
<feature type="compositionally biased region" description="Low complexity" evidence="6">
    <location>
        <begin position="573"/>
        <end position="602"/>
    </location>
</feature>
<keyword evidence="3" id="KW-0597">Phosphoprotein</keyword>
<dbReference type="Proteomes" id="UP001550850">
    <property type="component" value="Unassembled WGS sequence"/>
</dbReference>
<dbReference type="SUPFAM" id="SSF52777">
    <property type="entry name" value="CoA-dependent acyltransferases"/>
    <property type="match status" value="2"/>
</dbReference>
<dbReference type="EMBL" id="JBEZUR010000013">
    <property type="protein sequence ID" value="MEU3554839.1"/>
    <property type="molecule type" value="Genomic_DNA"/>
</dbReference>
<dbReference type="PANTHER" id="PTHR45527:SF1">
    <property type="entry name" value="FATTY ACID SYNTHASE"/>
    <property type="match status" value="1"/>
</dbReference>
<evidence type="ECO:0000313" key="8">
    <source>
        <dbReference type="EMBL" id="MEU3554839.1"/>
    </source>
</evidence>
<dbReference type="InterPro" id="IPR025110">
    <property type="entry name" value="AMP-bd_C"/>
</dbReference>
<dbReference type="Gene3D" id="3.30.559.30">
    <property type="entry name" value="Nonribosomal peptide synthetase, condensation domain"/>
    <property type="match status" value="1"/>
</dbReference>
<dbReference type="SUPFAM" id="SSF56801">
    <property type="entry name" value="Acetyl-CoA synthetase-like"/>
    <property type="match status" value="2"/>
</dbReference>
<evidence type="ECO:0000256" key="5">
    <source>
        <dbReference type="ARBA" id="ARBA00023098"/>
    </source>
</evidence>
<comment type="cofactor">
    <cofactor evidence="1">
        <name>pantetheine 4'-phosphate</name>
        <dbReference type="ChEBI" id="CHEBI:47942"/>
    </cofactor>
</comment>
<dbReference type="PROSITE" id="PS50075">
    <property type="entry name" value="CARRIER"/>
    <property type="match status" value="2"/>
</dbReference>
<dbReference type="InterPro" id="IPR000873">
    <property type="entry name" value="AMP-dep_synth/lig_dom"/>
</dbReference>
<feature type="compositionally biased region" description="Basic and acidic residues" evidence="6">
    <location>
        <begin position="557"/>
        <end position="572"/>
    </location>
</feature>
<dbReference type="Gene3D" id="3.40.50.980">
    <property type="match status" value="2"/>
</dbReference>
<dbReference type="InterPro" id="IPR010071">
    <property type="entry name" value="AA_adenyl_dom"/>
</dbReference>
<evidence type="ECO:0000256" key="6">
    <source>
        <dbReference type="SAM" id="MobiDB-lite"/>
    </source>
</evidence>
<reference evidence="8 9" key="1">
    <citation type="submission" date="2024-06" db="EMBL/GenBank/DDBJ databases">
        <title>The Natural Products Discovery Center: Release of the First 8490 Sequenced Strains for Exploring Actinobacteria Biosynthetic Diversity.</title>
        <authorList>
            <person name="Kalkreuter E."/>
            <person name="Kautsar S.A."/>
            <person name="Yang D."/>
            <person name="Bader C.D."/>
            <person name="Teijaro C.N."/>
            <person name="Fluegel L."/>
            <person name="Davis C.M."/>
            <person name="Simpson J.R."/>
            <person name="Lauterbach L."/>
            <person name="Steele A.D."/>
            <person name="Gui C."/>
            <person name="Meng S."/>
            <person name="Li G."/>
            <person name="Viehrig K."/>
            <person name="Ye F."/>
            <person name="Su P."/>
            <person name="Kiefer A.F."/>
            <person name="Nichols A."/>
            <person name="Cepeda A.J."/>
            <person name="Yan W."/>
            <person name="Fan B."/>
            <person name="Jiang Y."/>
            <person name="Adhikari A."/>
            <person name="Zheng C.-J."/>
            <person name="Schuster L."/>
            <person name="Cowan T.M."/>
            <person name="Smanski M.J."/>
            <person name="Chevrette M.G."/>
            <person name="De Carvalho L.P.S."/>
            <person name="Shen B."/>
        </authorList>
    </citation>
    <scope>NUCLEOTIDE SEQUENCE [LARGE SCALE GENOMIC DNA]</scope>
    <source>
        <strain evidence="8 9">NPDC038104</strain>
    </source>
</reference>
<dbReference type="SUPFAM" id="SSF47336">
    <property type="entry name" value="ACP-like"/>
    <property type="match status" value="2"/>
</dbReference>
<dbReference type="InterPro" id="IPR042099">
    <property type="entry name" value="ANL_N_sf"/>
</dbReference>
<keyword evidence="9" id="KW-1185">Reference proteome</keyword>
<name>A0ABV2YGJ7_9ACTN</name>
<dbReference type="Gene3D" id="3.30.559.10">
    <property type="entry name" value="Chloramphenicol acetyltransferase-like domain"/>
    <property type="match status" value="1"/>
</dbReference>
<organism evidence="8 9">
    <name type="scientific">Streptomyces fragilis</name>
    <dbReference type="NCBI Taxonomy" id="67301"/>
    <lineage>
        <taxon>Bacteria</taxon>
        <taxon>Bacillati</taxon>
        <taxon>Actinomycetota</taxon>
        <taxon>Actinomycetes</taxon>
        <taxon>Kitasatosporales</taxon>
        <taxon>Streptomycetaceae</taxon>
        <taxon>Streptomyces</taxon>
    </lineage>
</organism>
<feature type="region of interest" description="Disordered" evidence="6">
    <location>
        <begin position="557"/>
        <end position="602"/>
    </location>
</feature>
<dbReference type="CDD" id="cd19531">
    <property type="entry name" value="LCL_NRPS-like"/>
    <property type="match status" value="1"/>
</dbReference>
<dbReference type="InterPro" id="IPR040097">
    <property type="entry name" value="FAAL/FAAC"/>
</dbReference>
<keyword evidence="2" id="KW-0596">Phosphopantetheine</keyword>
<dbReference type="Gene3D" id="3.30.300.30">
    <property type="match status" value="2"/>
</dbReference>
<dbReference type="InterPro" id="IPR023213">
    <property type="entry name" value="CAT-like_dom_sf"/>
</dbReference>
<feature type="region of interest" description="Disordered" evidence="6">
    <location>
        <begin position="1128"/>
        <end position="1149"/>
    </location>
</feature>
<dbReference type="InterPro" id="IPR001242">
    <property type="entry name" value="Condensation_dom"/>
</dbReference>
<proteinExistence type="predicted"/>
<comment type="caution">
    <text evidence="8">The sequence shown here is derived from an EMBL/GenBank/DDBJ whole genome shotgun (WGS) entry which is preliminary data.</text>
</comment>
<dbReference type="Pfam" id="PF00550">
    <property type="entry name" value="PP-binding"/>
    <property type="match status" value="2"/>
</dbReference>
<dbReference type="CDD" id="cd17643">
    <property type="entry name" value="A_NRPS_Cytc1-like"/>
    <property type="match status" value="1"/>
</dbReference>
<dbReference type="InterPro" id="IPR036736">
    <property type="entry name" value="ACP-like_sf"/>
</dbReference>
<accession>A0ABV2YGJ7</accession>
<feature type="domain" description="Carrier" evidence="7">
    <location>
        <begin position="603"/>
        <end position="681"/>
    </location>
</feature>
<dbReference type="Pfam" id="PF00668">
    <property type="entry name" value="Condensation"/>
    <property type="match status" value="1"/>
</dbReference>
<dbReference type="Pfam" id="PF00501">
    <property type="entry name" value="AMP-binding"/>
    <property type="match status" value="2"/>
</dbReference>
<dbReference type="Pfam" id="PF23024">
    <property type="entry name" value="AMP-dom_DIP2-like"/>
    <property type="match status" value="1"/>
</dbReference>
<dbReference type="InterPro" id="IPR045851">
    <property type="entry name" value="AMP-bd_C_sf"/>
</dbReference>
<gene>
    <name evidence="8" type="ORF">AB0E65_11560</name>
</gene>
<dbReference type="CDD" id="cd05931">
    <property type="entry name" value="FAAL"/>
    <property type="match status" value="1"/>
</dbReference>
<dbReference type="Gene3D" id="2.30.38.10">
    <property type="entry name" value="Luciferase, Domain 3"/>
    <property type="match status" value="1"/>
</dbReference>